<keyword evidence="3 10" id="KW-1134">Transmembrane beta strand</keyword>
<evidence type="ECO:0000256" key="3">
    <source>
        <dbReference type="ARBA" id="ARBA00022452"/>
    </source>
</evidence>
<keyword evidence="9 10" id="KW-0998">Cell outer membrane</keyword>
<gene>
    <name evidence="15" type="ORF">KL86SPO_70089</name>
</gene>
<evidence type="ECO:0000256" key="5">
    <source>
        <dbReference type="ARBA" id="ARBA00022729"/>
    </source>
</evidence>
<dbReference type="Gene3D" id="2.170.130.10">
    <property type="entry name" value="TonB-dependent receptor, plug domain"/>
    <property type="match status" value="1"/>
</dbReference>
<dbReference type="InterPro" id="IPR012910">
    <property type="entry name" value="Plug_dom"/>
</dbReference>
<evidence type="ECO:0000256" key="12">
    <source>
        <dbReference type="SAM" id="SignalP"/>
    </source>
</evidence>
<dbReference type="GO" id="GO:0044718">
    <property type="term" value="P:siderophore transmembrane transport"/>
    <property type="evidence" value="ECO:0007669"/>
    <property type="project" value="TreeGrafter"/>
</dbReference>
<feature type="domain" description="TonB-dependent receptor plug" evidence="14">
    <location>
        <begin position="61"/>
        <end position="156"/>
    </location>
</feature>
<feature type="chain" id="PRO_5012374693" evidence="12">
    <location>
        <begin position="28"/>
        <end position="684"/>
    </location>
</feature>
<comment type="similarity">
    <text evidence="10 11">Belongs to the TonB-dependent receptor family.</text>
</comment>
<evidence type="ECO:0000256" key="8">
    <source>
        <dbReference type="ARBA" id="ARBA00023170"/>
    </source>
</evidence>
<dbReference type="PROSITE" id="PS52016">
    <property type="entry name" value="TONB_DEPENDENT_REC_3"/>
    <property type="match status" value="1"/>
</dbReference>
<dbReference type="GO" id="GO:0015344">
    <property type="term" value="F:siderophore uptake transmembrane transporter activity"/>
    <property type="evidence" value="ECO:0007669"/>
    <property type="project" value="TreeGrafter"/>
</dbReference>
<evidence type="ECO:0000256" key="4">
    <source>
        <dbReference type="ARBA" id="ARBA00022692"/>
    </source>
</evidence>
<evidence type="ECO:0000256" key="7">
    <source>
        <dbReference type="ARBA" id="ARBA00023136"/>
    </source>
</evidence>
<keyword evidence="4 10" id="KW-0812">Transmembrane</keyword>
<accession>A0A212M0D9</accession>
<evidence type="ECO:0000256" key="1">
    <source>
        <dbReference type="ARBA" id="ARBA00004571"/>
    </source>
</evidence>
<keyword evidence="6 11" id="KW-0798">TonB box</keyword>
<dbReference type="PANTHER" id="PTHR30069">
    <property type="entry name" value="TONB-DEPENDENT OUTER MEMBRANE RECEPTOR"/>
    <property type="match status" value="1"/>
</dbReference>
<evidence type="ECO:0000256" key="9">
    <source>
        <dbReference type="ARBA" id="ARBA00023237"/>
    </source>
</evidence>
<keyword evidence="2 10" id="KW-0813">Transport</keyword>
<dbReference type="InterPro" id="IPR000531">
    <property type="entry name" value="Beta-barrel_TonB"/>
</dbReference>
<organism evidence="15">
    <name type="scientific">uncultured Sporomusa sp</name>
    <dbReference type="NCBI Taxonomy" id="307249"/>
    <lineage>
        <taxon>Bacteria</taxon>
        <taxon>Bacillati</taxon>
        <taxon>Bacillota</taxon>
        <taxon>Negativicutes</taxon>
        <taxon>Selenomonadales</taxon>
        <taxon>Sporomusaceae</taxon>
        <taxon>Sporomusa</taxon>
        <taxon>environmental samples</taxon>
    </lineage>
</organism>
<keyword evidence="8 15" id="KW-0675">Receptor</keyword>
<dbReference type="Gene3D" id="2.40.170.20">
    <property type="entry name" value="TonB-dependent receptor, beta-barrel domain"/>
    <property type="match status" value="1"/>
</dbReference>
<protein>
    <submittedName>
        <fullName evidence="15">TonB-dependent receptor</fullName>
    </submittedName>
</protein>
<dbReference type="GO" id="GO:0009279">
    <property type="term" value="C:cell outer membrane"/>
    <property type="evidence" value="ECO:0007669"/>
    <property type="project" value="UniProtKB-SubCell"/>
</dbReference>
<reference evidence="15" key="1">
    <citation type="submission" date="2016-08" db="EMBL/GenBank/DDBJ databases">
        <authorList>
            <person name="Seilhamer J.J."/>
        </authorList>
    </citation>
    <scope>NUCLEOTIDE SEQUENCE</scope>
    <source>
        <strain evidence="15">86</strain>
    </source>
</reference>
<keyword evidence="5 12" id="KW-0732">Signal</keyword>
<dbReference type="Pfam" id="PF07715">
    <property type="entry name" value="Plug"/>
    <property type="match status" value="1"/>
</dbReference>
<keyword evidence="7 10" id="KW-0472">Membrane</keyword>
<dbReference type="RefSeq" id="WP_288185705.1">
    <property type="nucleotide sequence ID" value="NZ_LT608335.1"/>
</dbReference>
<evidence type="ECO:0000256" key="2">
    <source>
        <dbReference type="ARBA" id="ARBA00022448"/>
    </source>
</evidence>
<dbReference type="InterPro" id="IPR039426">
    <property type="entry name" value="TonB-dep_rcpt-like"/>
</dbReference>
<dbReference type="PANTHER" id="PTHR30069:SF29">
    <property type="entry name" value="HEMOGLOBIN AND HEMOGLOBIN-HAPTOGLOBIN-BINDING PROTEIN 1-RELATED"/>
    <property type="match status" value="1"/>
</dbReference>
<dbReference type="InterPro" id="IPR037066">
    <property type="entry name" value="Plug_dom_sf"/>
</dbReference>
<dbReference type="AlphaFoldDB" id="A0A212M0D9"/>
<evidence type="ECO:0000256" key="6">
    <source>
        <dbReference type="ARBA" id="ARBA00023077"/>
    </source>
</evidence>
<dbReference type="CDD" id="cd01347">
    <property type="entry name" value="ligand_gated_channel"/>
    <property type="match status" value="1"/>
</dbReference>
<evidence type="ECO:0000259" key="13">
    <source>
        <dbReference type="Pfam" id="PF00593"/>
    </source>
</evidence>
<feature type="signal peptide" evidence="12">
    <location>
        <begin position="1"/>
        <end position="27"/>
    </location>
</feature>
<evidence type="ECO:0000313" key="15">
    <source>
        <dbReference type="EMBL" id="SCM83231.1"/>
    </source>
</evidence>
<dbReference type="Pfam" id="PF00593">
    <property type="entry name" value="TonB_dep_Rec_b-barrel"/>
    <property type="match status" value="1"/>
</dbReference>
<sequence>MLKKIKKKRALLVALAVCLQVSPWAYAEETVPDFALETIVITDSKLVGEGEATKVTALNIKDKIDAGQINSITDLLQDVPGITVTTSPQGGTTVTLRGVSGDRVLVAINGNVIDSQGPIMRGRALEWDSLPVSNVKKIEIIRGASSAQYGGTLGGVINIVTTDTPGENKTYLKSSFGSYGDRKTSISNQGTTDNGKISWSVSADKKESDGFYRNNFKDSDDINLNLTYHFTDNQRLSVAITDSHREEGTLVGNNANPKNINGWNPHYPTVPIAPSESMAPAKQYLDGSFREFDTRNYSVNYYEGNWKLGLYKNIQDRTDHLRFLNSTSVSTMTTENTGYNWQQSRQLGNHKLTFGLDSRELKYKTTTSRFETELNGYYIQDNWQMDDRVLLGLGLRYDHFEADNMLTSTNYEDKSKVSPKLNVTYKLSSNESVYASASQVFKAPPLSEFSKWASNYSPSQENLNNLDSNYNKYVNDNYGGDTNRFTLDDWKKKMGVLGTESGMAYELGWQKQFDDRFGAKVTGFYYDIDNYVTSYMGGSINSAPPPYNLGNAKIHGLEWTNDYQFSKNLGLIFSYTTQNGKKSGDRFDPTGTKLDSIPKGTVNLGLRYNDYQGFRAALDGQRIKPARNTKTDSYTVFNLGMSYTMKKDQTVALAVNNLFDTDYEQTDGFPMPGRNYSLSYQIGF</sequence>
<comment type="subcellular location">
    <subcellularLocation>
        <location evidence="1 10">Cell outer membrane</location>
        <topology evidence="1 10">Multi-pass membrane protein</topology>
    </subcellularLocation>
</comment>
<proteinExistence type="inferred from homology"/>
<evidence type="ECO:0000256" key="11">
    <source>
        <dbReference type="RuleBase" id="RU003357"/>
    </source>
</evidence>
<evidence type="ECO:0000259" key="14">
    <source>
        <dbReference type="Pfam" id="PF07715"/>
    </source>
</evidence>
<dbReference type="SUPFAM" id="SSF56935">
    <property type="entry name" value="Porins"/>
    <property type="match status" value="1"/>
</dbReference>
<feature type="domain" description="TonB-dependent receptor-like beta-barrel" evidence="13">
    <location>
        <begin position="188"/>
        <end position="658"/>
    </location>
</feature>
<dbReference type="InterPro" id="IPR036942">
    <property type="entry name" value="Beta-barrel_TonB_sf"/>
</dbReference>
<name>A0A212M0D9_9FIRM</name>
<evidence type="ECO:0000256" key="10">
    <source>
        <dbReference type="PROSITE-ProRule" id="PRU01360"/>
    </source>
</evidence>
<dbReference type="EMBL" id="FMJE01000007">
    <property type="protein sequence ID" value="SCM83231.1"/>
    <property type="molecule type" value="Genomic_DNA"/>
</dbReference>